<evidence type="ECO:0000313" key="3">
    <source>
        <dbReference type="EMBL" id="JAT29580.1"/>
    </source>
</evidence>
<keyword evidence="1" id="KW-0472">Membrane</keyword>
<feature type="non-terminal residue" evidence="3">
    <location>
        <position position="1"/>
    </location>
</feature>
<feature type="domain" description="Reverse transcriptase" evidence="2">
    <location>
        <begin position="1"/>
        <end position="261"/>
    </location>
</feature>
<name>A0A1B6M116_9HEMI</name>
<organism evidence="3">
    <name type="scientific">Graphocephala atropunctata</name>
    <dbReference type="NCBI Taxonomy" id="36148"/>
    <lineage>
        <taxon>Eukaryota</taxon>
        <taxon>Metazoa</taxon>
        <taxon>Ecdysozoa</taxon>
        <taxon>Arthropoda</taxon>
        <taxon>Hexapoda</taxon>
        <taxon>Insecta</taxon>
        <taxon>Pterygota</taxon>
        <taxon>Neoptera</taxon>
        <taxon>Paraneoptera</taxon>
        <taxon>Hemiptera</taxon>
        <taxon>Auchenorrhyncha</taxon>
        <taxon>Membracoidea</taxon>
        <taxon>Cicadellidae</taxon>
        <taxon>Cicadellinae</taxon>
        <taxon>Cicadellini</taxon>
        <taxon>Graphocephala</taxon>
    </lineage>
</organism>
<dbReference type="PANTHER" id="PTHR33332">
    <property type="entry name" value="REVERSE TRANSCRIPTASE DOMAIN-CONTAINING PROTEIN"/>
    <property type="match status" value="1"/>
</dbReference>
<sequence>YKRGRQTLRDSYRPISILPSFSKIFERVVYNQTLNFLETNNKLNPTQFGFRPNKSTKLALTQFIENIIDAVDCKKKATACFFDLTKAFDLVNFDILNVKLFNVGIRSHCLDWFANYVKNRYQFVQINHTTKKNSTSASNSDIDKIKAGVPQGSVLGPLLFLIFVNDITQYVPSENLIAYADDTTVININNSPSLLEIDTYILINQVSSYFESIKMLLNPSKTKYINFKLKNSQFSDNTINLFLGENELEEVDTTKFLGVKVDCHLNWEDQISYLSSKLATALFIIKRISNTGNKQLSLNCYYAFFYSHIIYSIILWGSSSKNNLQRVFILQKRAIRYIDHLKYNESCKNSFHINKILTVPSIYISQSILYNVENNLLECNTRHHSYNTRHKKIFTESHRTKLYESKPSYIGKKFFQKLPPSLRNLAYTKSFKTKLKEWLVSQCFYSFEELLLS</sequence>
<keyword evidence="1" id="KW-1133">Transmembrane helix</keyword>
<keyword evidence="1" id="KW-0812">Transmembrane</keyword>
<dbReference type="EMBL" id="GEBQ01010397">
    <property type="protein sequence ID" value="JAT29580.1"/>
    <property type="molecule type" value="Transcribed_RNA"/>
</dbReference>
<dbReference type="InterPro" id="IPR043502">
    <property type="entry name" value="DNA/RNA_pol_sf"/>
</dbReference>
<dbReference type="GO" id="GO:0071897">
    <property type="term" value="P:DNA biosynthetic process"/>
    <property type="evidence" value="ECO:0007669"/>
    <property type="project" value="UniProtKB-ARBA"/>
</dbReference>
<evidence type="ECO:0000259" key="2">
    <source>
        <dbReference type="PROSITE" id="PS50878"/>
    </source>
</evidence>
<dbReference type="Pfam" id="PF00078">
    <property type="entry name" value="RVT_1"/>
    <property type="match status" value="1"/>
</dbReference>
<accession>A0A1B6M116</accession>
<reference evidence="3" key="1">
    <citation type="submission" date="2015-11" db="EMBL/GenBank/DDBJ databases">
        <title>De novo transcriptome assembly of four potential Pierce s Disease insect vectors from Arizona vineyards.</title>
        <authorList>
            <person name="Tassone E.E."/>
        </authorList>
    </citation>
    <scope>NUCLEOTIDE SEQUENCE</scope>
</reference>
<dbReference type="PROSITE" id="PS50878">
    <property type="entry name" value="RT_POL"/>
    <property type="match status" value="1"/>
</dbReference>
<evidence type="ECO:0000256" key="1">
    <source>
        <dbReference type="SAM" id="Phobius"/>
    </source>
</evidence>
<gene>
    <name evidence="3" type="ORF">g.14678</name>
</gene>
<dbReference type="InterPro" id="IPR000477">
    <property type="entry name" value="RT_dom"/>
</dbReference>
<proteinExistence type="predicted"/>
<protein>
    <recommendedName>
        <fullName evidence="2">Reverse transcriptase domain-containing protein</fullName>
    </recommendedName>
</protein>
<dbReference type="AlphaFoldDB" id="A0A1B6M116"/>
<dbReference type="CDD" id="cd01650">
    <property type="entry name" value="RT_nLTR_like"/>
    <property type="match status" value="1"/>
</dbReference>
<dbReference type="SUPFAM" id="SSF56672">
    <property type="entry name" value="DNA/RNA polymerases"/>
    <property type="match status" value="1"/>
</dbReference>
<feature type="transmembrane region" description="Helical" evidence="1">
    <location>
        <begin position="296"/>
        <end position="317"/>
    </location>
</feature>